<evidence type="ECO:0000313" key="13">
    <source>
        <dbReference type="Proteomes" id="UP000494102"/>
    </source>
</evidence>
<dbReference type="NCBIfam" id="NF008589">
    <property type="entry name" value="PRK11556.1"/>
    <property type="match status" value="1"/>
</dbReference>
<feature type="region of interest" description="Disordered" evidence="6">
    <location>
        <begin position="533"/>
        <end position="552"/>
    </location>
</feature>
<evidence type="ECO:0000256" key="7">
    <source>
        <dbReference type="SAM" id="Phobius"/>
    </source>
</evidence>
<dbReference type="PANTHER" id="PTHR30469">
    <property type="entry name" value="MULTIDRUG RESISTANCE PROTEIN MDTA"/>
    <property type="match status" value="1"/>
</dbReference>
<feature type="region of interest" description="Disordered" evidence="6">
    <location>
        <begin position="53"/>
        <end position="111"/>
    </location>
</feature>
<dbReference type="Gene3D" id="1.10.287.470">
    <property type="entry name" value="Helix hairpin bin"/>
    <property type="match status" value="1"/>
</dbReference>
<dbReference type="Gene3D" id="2.40.50.100">
    <property type="match status" value="1"/>
</dbReference>
<dbReference type="InterPro" id="IPR058625">
    <property type="entry name" value="MdtA-like_BSH"/>
</dbReference>
<feature type="domain" description="YknX-like C-terminal permuted SH3-like" evidence="11">
    <location>
        <begin position="431"/>
        <end position="499"/>
    </location>
</feature>
<dbReference type="Pfam" id="PF25989">
    <property type="entry name" value="YknX_C"/>
    <property type="match status" value="1"/>
</dbReference>
<evidence type="ECO:0000256" key="3">
    <source>
        <dbReference type="ARBA" id="ARBA00022475"/>
    </source>
</evidence>
<dbReference type="FunFam" id="2.40.420.20:FF:000001">
    <property type="entry name" value="Efflux RND transporter periplasmic adaptor subunit"/>
    <property type="match status" value="1"/>
</dbReference>
<evidence type="ECO:0000256" key="4">
    <source>
        <dbReference type="ARBA" id="ARBA00022519"/>
    </source>
</evidence>
<keyword evidence="7" id="KW-0812">Transmembrane</keyword>
<dbReference type="SUPFAM" id="SSF111369">
    <property type="entry name" value="HlyD-like secretion proteins"/>
    <property type="match status" value="1"/>
</dbReference>
<evidence type="ECO:0000256" key="6">
    <source>
        <dbReference type="SAM" id="MobiDB-lite"/>
    </source>
</evidence>
<feature type="region of interest" description="Disordered" evidence="6">
    <location>
        <begin position="142"/>
        <end position="163"/>
    </location>
</feature>
<keyword evidence="4" id="KW-0997">Cell inner membrane</keyword>
<evidence type="ECO:0000259" key="8">
    <source>
        <dbReference type="Pfam" id="PF25876"/>
    </source>
</evidence>
<dbReference type="Pfam" id="PF25944">
    <property type="entry name" value="Beta-barrel_RND"/>
    <property type="match status" value="1"/>
</dbReference>
<gene>
    <name evidence="12" type="primary">mdtA_3</name>
    <name evidence="12" type="ORF">LMG9964_01554</name>
</gene>
<feature type="transmembrane region" description="Helical" evidence="7">
    <location>
        <begin position="118"/>
        <end position="136"/>
    </location>
</feature>
<accession>A0A6J5K2A1</accession>
<feature type="domain" description="Multidrug resistance protein MdtA-like barrel-sandwich hybrid" evidence="9">
    <location>
        <begin position="196"/>
        <end position="338"/>
    </location>
</feature>
<dbReference type="InterPro" id="IPR006143">
    <property type="entry name" value="RND_pump_MFP"/>
</dbReference>
<dbReference type="PANTHER" id="PTHR30469:SF12">
    <property type="entry name" value="MULTIDRUG RESISTANCE PROTEIN MDTA"/>
    <property type="match status" value="1"/>
</dbReference>
<dbReference type="InterPro" id="IPR058624">
    <property type="entry name" value="MdtA-like_HH"/>
</dbReference>
<evidence type="ECO:0000256" key="5">
    <source>
        <dbReference type="ARBA" id="ARBA00023136"/>
    </source>
</evidence>
<dbReference type="Pfam" id="PF25917">
    <property type="entry name" value="BSH_RND"/>
    <property type="match status" value="1"/>
</dbReference>
<reference evidence="12 13" key="1">
    <citation type="submission" date="2020-04" db="EMBL/GenBank/DDBJ databases">
        <authorList>
            <person name="De Canck E."/>
        </authorList>
    </citation>
    <scope>NUCLEOTIDE SEQUENCE [LARGE SCALE GENOMIC DNA]</scope>
    <source>
        <strain evidence="12 13">LMG 9964</strain>
    </source>
</reference>
<dbReference type="InterPro" id="IPR058626">
    <property type="entry name" value="MdtA-like_b-barrel"/>
</dbReference>
<dbReference type="GO" id="GO:1990281">
    <property type="term" value="C:efflux pump complex"/>
    <property type="evidence" value="ECO:0007669"/>
    <property type="project" value="TreeGrafter"/>
</dbReference>
<proteinExistence type="inferred from homology"/>
<evidence type="ECO:0000256" key="2">
    <source>
        <dbReference type="ARBA" id="ARBA00009477"/>
    </source>
</evidence>
<dbReference type="GO" id="GO:0015562">
    <property type="term" value="F:efflux transmembrane transporter activity"/>
    <property type="evidence" value="ECO:0007669"/>
    <property type="project" value="TreeGrafter"/>
</dbReference>
<dbReference type="EMBL" id="CADILN010000002">
    <property type="protein sequence ID" value="CAB4047920.1"/>
    <property type="molecule type" value="Genomic_DNA"/>
</dbReference>
<evidence type="ECO:0000259" key="9">
    <source>
        <dbReference type="Pfam" id="PF25917"/>
    </source>
</evidence>
<evidence type="ECO:0000256" key="1">
    <source>
        <dbReference type="ARBA" id="ARBA00004236"/>
    </source>
</evidence>
<keyword evidence="3" id="KW-1003">Cell membrane</keyword>
<dbReference type="InterPro" id="IPR058637">
    <property type="entry name" value="YknX-like_C"/>
</dbReference>
<dbReference type="Pfam" id="PF25876">
    <property type="entry name" value="HH_MFP_RND"/>
    <property type="match status" value="1"/>
</dbReference>
<dbReference type="GO" id="GO:0030313">
    <property type="term" value="C:cell envelope"/>
    <property type="evidence" value="ECO:0007669"/>
    <property type="project" value="UniProtKB-SubCell"/>
</dbReference>
<dbReference type="AlphaFoldDB" id="A0A6J5K2A1"/>
<sequence>MAGLERRRAGILVRVSGSIALNTRRPPAVETACRAVRTGKRLASMRHNRAYASLPSQSLIEPMDEQQQHSETSRHADPASPRSLDDAPDGPSRPSGPHQPQRHDAPPGALRSHRGRNAALIVLALLILGFVLWRWHPWGSPGGSAPGASGAHSGRPGRGGPGAMANMPQPVHVATAAQGEMPVVLTALGTVTPLASVTVLPQLSGTLQDVYFKEGQMVRKGDVLAQIDPRPYQISLDNAQGTLARDEALLQTARLDLKRYQTLLSQDSIASQQVDTQASLVRQYEGTVKADKANVDTYKLDLVYARITAPVSGRVGLRQVDPGNYVTPSLTNGIVVITQLQPISVIFTTSEDNLQQILEQTQTGAKLSVTAYDRSNTTSLEGGTLETLDNQIDTTTGTVKLRAIFQNSKNLLFPNQFVNTRLLVNTIKDAVIVPTSAVLNGSMGQFVYVVKPDNTVTVRPVKVGPVDGERTSIKSGLQVGERVVIDGSDRLKEGAKITIPADKPRGASGTRGARAAGAASGASGAAAYAASGAAGASGARAHHGKHAAQASQ</sequence>
<comment type="subcellular location">
    <subcellularLocation>
        <location evidence="1">Cell membrane</location>
    </subcellularLocation>
</comment>
<dbReference type="NCBIfam" id="TIGR01730">
    <property type="entry name" value="RND_mfp"/>
    <property type="match status" value="1"/>
</dbReference>
<comment type="similarity">
    <text evidence="2">Belongs to the membrane fusion protein (MFP) (TC 8.A.1) family.</text>
</comment>
<protein>
    <submittedName>
        <fullName evidence="12">Multidrug resistance protein MdtA</fullName>
    </submittedName>
</protein>
<dbReference type="Gene3D" id="2.40.30.170">
    <property type="match status" value="1"/>
</dbReference>
<organism evidence="12 13">
    <name type="scientific">Paraburkholderia phenoliruptrix</name>
    <dbReference type="NCBI Taxonomy" id="252970"/>
    <lineage>
        <taxon>Bacteria</taxon>
        <taxon>Pseudomonadati</taxon>
        <taxon>Pseudomonadota</taxon>
        <taxon>Betaproteobacteria</taxon>
        <taxon>Burkholderiales</taxon>
        <taxon>Burkholderiaceae</taxon>
        <taxon>Paraburkholderia</taxon>
    </lineage>
</organism>
<evidence type="ECO:0000313" key="12">
    <source>
        <dbReference type="EMBL" id="CAB4047920.1"/>
    </source>
</evidence>
<keyword evidence="5 7" id="KW-0472">Membrane</keyword>
<name>A0A6J5K2A1_9BURK</name>
<dbReference type="Gene3D" id="2.40.420.20">
    <property type="match status" value="1"/>
</dbReference>
<keyword evidence="7" id="KW-1133">Transmembrane helix</keyword>
<feature type="domain" description="Multidrug resistance protein MdtA-like alpha-helical hairpin" evidence="8">
    <location>
        <begin position="236"/>
        <end position="305"/>
    </location>
</feature>
<feature type="domain" description="Multidrug resistance protein MdtA-like beta-barrel" evidence="10">
    <location>
        <begin position="342"/>
        <end position="425"/>
    </location>
</feature>
<feature type="compositionally biased region" description="Basic and acidic residues" evidence="6">
    <location>
        <begin position="66"/>
        <end position="77"/>
    </location>
</feature>
<dbReference type="Proteomes" id="UP000494102">
    <property type="component" value="Unassembled WGS sequence"/>
</dbReference>
<evidence type="ECO:0000259" key="10">
    <source>
        <dbReference type="Pfam" id="PF25944"/>
    </source>
</evidence>
<evidence type="ECO:0000259" key="11">
    <source>
        <dbReference type="Pfam" id="PF25989"/>
    </source>
</evidence>